<feature type="region of interest" description="Disordered" evidence="1">
    <location>
        <begin position="190"/>
        <end position="214"/>
    </location>
</feature>
<feature type="region of interest" description="Disordered" evidence="1">
    <location>
        <begin position="1"/>
        <end position="37"/>
    </location>
</feature>
<name>A0AAV7RUR6_PLEWA</name>
<comment type="caution">
    <text evidence="2">The sequence shown here is derived from an EMBL/GenBank/DDBJ whole genome shotgun (WGS) entry which is preliminary data.</text>
</comment>
<keyword evidence="3" id="KW-1185">Reference proteome</keyword>
<protein>
    <submittedName>
        <fullName evidence="2">Uncharacterized protein</fullName>
    </submittedName>
</protein>
<dbReference type="AlphaFoldDB" id="A0AAV7RUR6"/>
<organism evidence="2 3">
    <name type="scientific">Pleurodeles waltl</name>
    <name type="common">Iberian ribbed newt</name>
    <dbReference type="NCBI Taxonomy" id="8319"/>
    <lineage>
        <taxon>Eukaryota</taxon>
        <taxon>Metazoa</taxon>
        <taxon>Chordata</taxon>
        <taxon>Craniata</taxon>
        <taxon>Vertebrata</taxon>
        <taxon>Euteleostomi</taxon>
        <taxon>Amphibia</taxon>
        <taxon>Batrachia</taxon>
        <taxon>Caudata</taxon>
        <taxon>Salamandroidea</taxon>
        <taxon>Salamandridae</taxon>
        <taxon>Pleurodelinae</taxon>
        <taxon>Pleurodeles</taxon>
    </lineage>
</organism>
<evidence type="ECO:0000313" key="3">
    <source>
        <dbReference type="Proteomes" id="UP001066276"/>
    </source>
</evidence>
<evidence type="ECO:0000313" key="2">
    <source>
        <dbReference type="EMBL" id="KAJ1156054.1"/>
    </source>
</evidence>
<evidence type="ECO:0000256" key="1">
    <source>
        <dbReference type="SAM" id="MobiDB-lite"/>
    </source>
</evidence>
<sequence length="214" mass="23907">MAGRRPAETEVGGGMVAPRGRQGRVGFAPPGDAPVEEQRPTLEPLLRRGASWGKVVVHPGASTRVLSMLWRRVLSMPWKRVVSVNTMRAQDCVRATLSSVSIHFLVALKSHHRLSWRREHADGRPRSFPLSWRHVYASRLVETCLCLALGARAQFQFLRSIKPKIVITIILADHSPAILEMRLSSSVPNVVPDRERPVSRNQGKRQHPVEASDT</sequence>
<gene>
    <name evidence="2" type="ORF">NDU88_008779</name>
</gene>
<accession>A0AAV7RUR6</accession>
<dbReference type="EMBL" id="JANPWB010000009">
    <property type="protein sequence ID" value="KAJ1156054.1"/>
    <property type="molecule type" value="Genomic_DNA"/>
</dbReference>
<proteinExistence type="predicted"/>
<reference evidence="2" key="1">
    <citation type="journal article" date="2022" name="bioRxiv">
        <title>Sequencing and chromosome-scale assembly of the giantPleurodeles waltlgenome.</title>
        <authorList>
            <person name="Brown T."/>
            <person name="Elewa A."/>
            <person name="Iarovenko S."/>
            <person name="Subramanian E."/>
            <person name="Araus A.J."/>
            <person name="Petzold A."/>
            <person name="Susuki M."/>
            <person name="Suzuki K.-i.T."/>
            <person name="Hayashi T."/>
            <person name="Toyoda A."/>
            <person name="Oliveira C."/>
            <person name="Osipova E."/>
            <person name="Leigh N.D."/>
            <person name="Simon A."/>
            <person name="Yun M.H."/>
        </authorList>
    </citation>
    <scope>NUCLEOTIDE SEQUENCE</scope>
    <source>
        <strain evidence="2">20211129_DDA</strain>
        <tissue evidence="2">Liver</tissue>
    </source>
</reference>
<dbReference type="Proteomes" id="UP001066276">
    <property type="component" value="Chromosome 5"/>
</dbReference>